<sequence>MGPEDWEDHFGGTDEDIMEKDYERLVKDSYQENDSIDIKHIPYNVEEDNHNTNEAESPMSIQRKIVSWISKSKLAKVFTFRDGKGFFVTKGSSVQLKDGTVIEVIEWLFKNGICGGQTINNYNIVYTKPGGKYVEKLTFFRIIVNAPFFSTERENNDIKEHYNNISLIIDWISKSKLAKSLAIGIVYKILNDQWWVCMRDYIKIF</sequence>
<organism evidence="1 2">
    <name type="scientific">Candidatus Jettenia ecosi</name>
    <dbReference type="NCBI Taxonomy" id="2494326"/>
    <lineage>
        <taxon>Bacteria</taxon>
        <taxon>Pseudomonadati</taxon>
        <taxon>Planctomycetota</taxon>
        <taxon>Candidatus Brocadiia</taxon>
        <taxon>Candidatus Brocadiales</taxon>
        <taxon>Candidatus Brocadiaceae</taxon>
        <taxon>Candidatus Jettenia</taxon>
    </lineage>
</organism>
<reference evidence="1 2" key="1">
    <citation type="submission" date="2019-04" db="EMBL/GenBank/DDBJ databases">
        <title>Genome of a novel bacterium Candidatus Jettenia ecosi reconstructed from metagenome of an anammox bioreactor.</title>
        <authorList>
            <person name="Mardanov A.V."/>
            <person name="Beletsky A.V."/>
            <person name="Ravin N.V."/>
            <person name="Botchkova E.A."/>
            <person name="Litti Y.V."/>
            <person name="Nozhevnikova A.N."/>
        </authorList>
    </citation>
    <scope>NUCLEOTIDE SEQUENCE [LARGE SCALE GENOMIC DNA]</scope>
    <source>
        <strain evidence="1">J2</strain>
    </source>
</reference>
<dbReference type="Proteomes" id="UP000319783">
    <property type="component" value="Unassembled WGS sequence"/>
</dbReference>
<protein>
    <submittedName>
        <fullName evidence="1">Uncharacterized protein</fullName>
    </submittedName>
</protein>
<proteinExistence type="predicted"/>
<dbReference type="AlphaFoldDB" id="A0A533QJA2"/>
<dbReference type="EMBL" id="SULG01000013">
    <property type="protein sequence ID" value="TLD42801.1"/>
    <property type="molecule type" value="Genomic_DNA"/>
</dbReference>
<name>A0A533QJA2_9BACT</name>
<accession>A0A533QJA2</accession>
<comment type="caution">
    <text evidence="1">The sequence shown here is derived from an EMBL/GenBank/DDBJ whole genome shotgun (WGS) entry which is preliminary data.</text>
</comment>
<gene>
    <name evidence="1" type="ORF">JETT_0935</name>
</gene>
<evidence type="ECO:0000313" key="1">
    <source>
        <dbReference type="EMBL" id="TLD42801.1"/>
    </source>
</evidence>
<evidence type="ECO:0000313" key="2">
    <source>
        <dbReference type="Proteomes" id="UP000319783"/>
    </source>
</evidence>